<dbReference type="Proteomes" id="UP000019494">
    <property type="component" value="Unassembled WGS sequence"/>
</dbReference>
<dbReference type="AlphaFoldDB" id="W9GIK1"/>
<accession>W9GIK1</accession>
<name>W9GIK1_9MICO</name>
<dbReference type="RefSeq" id="WP_034722914.1">
    <property type="nucleotide sequence ID" value="NZ_AWQS01000518.1"/>
</dbReference>
<reference evidence="2" key="1">
    <citation type="submission" date="2013-08" db="EMBL/GenBank/DDBJ databases">
        <title>Intrasporangium oryzae NRRL B-24470.</title>
        <authorList>
            <person name="Liu H."/>
            <person name="Wang G."/>
        </authorList>
    </citation>
    <scope>NUCLEOTIDE SEQUENCE [LARGE SCALE GENOMIC DNA]</scope>
    <source>
        <strain evidence="2">Q5-1</strain>
    </source>
</reference>
<dbReference type="OrthoDB" id="3216000at2"/>
<evidence type="ECO:0000313" key="1">
    <source>
        <dbReference type="EMBL" id="EWT03719.1"/>
    </source>
</evidence>
<dbReference type="CDD" id="cd18703">
    <property type="entry name" value="PIN_VapC-like"/>
    <property type="match status" value="1"/>
</dbReference>
<dbReference type="EMBL" id="AWQS01000518">
    <property type="protein sequence ID" value="EWT03719.1"/>
    <property type="molecule type" value="Genomic_DNA"/>
</dbReference>
<evidence type="ECO:0000313" key="2">
    <source>
        <dbReference type="Proteomes" id="UP000019494"/>
    </source>
</evidence>
<protein>
    <submittedName>
        <fullName evidence="1">Uncharacterized protein</fullName>
    </submittedName>
</protein>
<proteinExistence type="predicted"/>
<organism evidence="1 2">
    <name type="scientific">Intrasporangium chromatireducens Q5-1</name>
    <dbReference type="NCBI Taxonomy" id="584657"/>
    <lineage>
        <taxon>Bacteria</taxon>
        <taxon>Bacillati</taxon>
        <taxon>Actinomycetota</taxon>
        <taxon>Actinomycetes</taxon>
        <taxon>Micrococcales</taxon>
        <taxon>Intrasporangiaceae</taxon>
        <taxon>Intrasporangium</taxon>
    </lineage>
</organism>
<comment type="caution">
    <text evidence="1">The sequence shown here is derived from an EMBL/GenBank/DDBJ whole genome shotgun (WGS) entry which is preliminary data.</text>
</comment>
<keyword evidence="2" id="KW-1185">Reference proteome</keyword>
<gene>
    <name evidence="1" type="ORF">N864_19195</name>
</gene>
<sequence length="206" mass="22744">MSDPVIVDCGPALNFLATRQERILLHATGGYICAPETVRTEVFRKARPGSKFEAAAPTWARLEHAKRLTVLPDDLTPALEAVVQRLSNTPMIERMAVSKDLGEELVIAHAVVRAEAGADVIMLIDEIKGARAAAHEIRRLERLASQGQAVGSLALYNTHTILKACIRTTYIPDRNAMRTIYTRLRGYDDGLIDIRQTDLLSNSTWA</sequence>